<dbReference type="PANTHER" id="PTHR43124:SF3">
    <property type="entry name" value="CHLORAMPHENICOL EFFLUX PUMP RV0191"/>
    <property type="match status" value="1"/>
</dbReference>
<dbReference type="GO" id="GO:1990961">
    <property type="term" value="P:xenobiotic detoxification by transmembrane export across the plasma membrane"/>
    <property type="evidence" value="ECO:0007669"/>
    <property type="project" value="InterPro"/>
</dbReference>
<feature type="transmembrane region" description="Helical" evidence="8">
    <location>
        <begin position="369"/>
        <end position="388"/>
    </location>
</feature>
<dbReference type="InterPro" id="IPR011701">
    <property type="entry name" value="MFS"/>
</dbReference>
<name>A0A381QTW6_9ZZZZ</name>
<evidence type="ECO:0000256" key="8">
    <source>
        <dbReference type="SAM" id="Phobius"/>
    </source>
</evidence>
<protein>
    <recommendedName>
        <fullName evidence="9">Major facilitator superfamily (MFS) profile domain-containing protein</fullName>
    </recommendedName>
</protein>
<dbReference type="SUPFAM" id="SSF103473">
    <property type="entry name" value="MFS general substrate transporter"/>
    <property type="match status" value="1"/>
</dbReference>
<dbReference type="InterPro" id="IPR020846">
    <property type="entry name" value="MFS_dom"/>
</dbReference>
<comment type="similarity">
    <text evidence="2">Belongs to the major facilitator superfamily. Bcr/CmlA family.</text>
</comment>
<evidence type="ECO:0000256" key="2">
    <source>
        <dbReference type="ARBA" id="ARBA00006236"/>
    </source>
</evidence>
<dbReference type="CDD" id="cd17320">
    <property type="entry name" value="MFS_MdfA_MDR_like"/>
    <property type="match status" value="1"/>
</dbReference>
<feature type="domain" description="Major facilitator superfamily (MFS) profile" evidence="9">
    <location>
        <begin position="1"/>
        <end position="391"/>
    </location>
</feature>
<evidence type="ECO:0000256" key="6">
    <source>
        <dbReference type="ARBA" id="ARBA00022989"/>
    </source>
</evidence>
<evidence type="ECO:0000256" key="5">
    <source>
        <dbReference type="ARBA" id="ARBA00022692"/>
    </source>
</evidence>
<dbReference type="AlphaFoldDB" id="A0A381QTW6"/>
<reference evidence="10" key="1">
    <citation type="submission" date="2018-05" db="EMBL/GenBank/DDBJ databases">
        <authorList>
            <person name="Lanie J.A."/>
            <person name="Ng W.-L."/>
            <person name="Kazmierczak K.M."/>
            <person name="Andrzejewski T.M."/>
            <person name="Davidsen T.M."/>
            <person name="Wayne K.J."/>
            <person name="Tettelin H."/>
            <person name="Glass J.I."/>
            <person name="Rusch D."/>
            <person name="Podicherti R."/>
            <person name="Tsui H.-C.T."/>
            <person name="Winkler M.E."/>
        </authorList>
    </citation>
    <scope>NUCLEOTIDE SEQUENCE</scope>
</reference>
<evidence type="ECO:0000259" key="9">
    <source>
        <dbReference type="PROSITE" id="PS50850"/>
    </source>
</evidence>
<dbReference type="NCBIfam" id="TIGR00710">
    <property type="entry name" value="efflux_Bcr_CflA"/>
    <property type="match status" value="1"/>
</dbReference>
<dbReference type="Gene3D" id="1.20.1720.10">
    <property type="entry name" value="Multidrug resistance protein D"/>
    <property type="match status" value="1"/>
</dbReference>
<feature type="transmembrane region" description="Helical" evidence="8">
    <location>
        <begin position="99"/>
        <end position="122"/>
    </location>
</feature>
<comment type="subcellular location">
    <subcellularLocation>
        <location evidence="1">Cell membrane</location>
        <topology evidence="1">Multi-pass membrane protein</topology>
    </subcellularLocation>
</comment>
<gene>
    <name evidence="10" type="ORF">METZ01_LOCUS35675</name>
</gene>
<feature type="transmembrane region" description="Helical" evidence="8">
    <location>
        <begin position="248"/>
        <end position="267"/>
    </location>
</feature>
<keyword evidence="7 8" id="KW-0472">Membrane</keyword>
<dbReference type="EMBL" id="UINC01001524">
    <property type="protein sequence ID" value="SUZ82821.1"/>
    <property type="molecule type" value="Genomic_DNA"/>
</dbReference>
<feature type="transmembrane region" description="Helical" evidence="8">
    <location>
        <begin position="134"/>
        <end position="158"/>
    </location>
</feature>
<dbReference type="Pfam" id="PF07690">
    <property type="entry name" value="MFS_1"/>
    <property type="match status" value="1"/>
</dbReference>
<keyword evidence="5 8" id="KW-0812">Transmembrane</keyword>
<organism evidence="10">
    <name type="scientific">marine metagenome</name>
    <dbReference type="NCBI Taxonomy" id="408172"/>
    <lineage>
        <taxon>unclassified sequences</taxon>
        <taxon>metagenomes</taxon>
        <taxon>ecological metagenomes</taxon>
    </lineage>
</organism>
<evidence type="ECO:0000256" key="3">
    <source>
        <dbReference type="ARBA" id="ARBA00022448"/>
    </source>
</evidence>
<keyword evidence="3" id="KW-0813">Transport</keyword>
<evidence type="ECO:0000313" key="10">
    <source>
        <dbReference type="EMBL" id="SUZ82821.1"/>
    </source>
</evidence>
<feature type="transmembrane region" description="Helical" evidence="8">
    <location>
        <begin position="164"/>
        <end position="185"/>
    </location>
</feature>
<feature type="transmembrane region" description="Helical" evidence="8">
    <location>
        <begin position="306"/>
        <end position="328"/>
    </location>
</feature>
<dbReference type="PROSITE" id="PS50850">
    <property type="entry name" value="MFS"/>
    <property type="match status" value="1"/>
</dbReference>
<dbReference type="InterPro" id="IPR050189">
    <property type="entry name" value="MFS_Efflux_Transporters"/>
</dbReference>
<dbReference type="InterPro" id="IPR036259">
    <property type="entry name" value="MFS_trans_sf"/>
</dbReference>
<feature type="transmembrane region" description="Helical" evidence="8">
    <location>
        <begin position="48"/>
        <end position="67"/>
    </location>
</feature>
<keyword evidence="6 8" id="KW-1133">Transmembrane helix</keyword>
<evidence type="ECO:0000256" key="7">
    <source>
        <dbReference type="ARBA" id="ARBA00023136"/>
    </source>
</evidence>
<feature type="transmembrane region" description="Helical" evidence="8">
    <location>
        <begin position="74"/>
        <end position="93"/>
    </location>
</feature>
<feature type="transmembrane region" description="Helical" evidence="8">
    <location>
        <begin position="214"/>
        <end position="242"/>
    </location>
</feature>
<sequence>MNNLLNKRSFVIVLGCLTGLGALTIDMSLPSIPDMAASLTTTISIGQQIVGVFIAGIAIGQIPAGLISDRIGRIPVLIVGMVIFTAAGIITSLANNIEIMLIARFFQGIGASVGIVLSRAMVRDIASGIQAARLLSIMVMIFTVTPIIAPIVGSYLAYEYGWRSTFVIITLFGFLMIVGVNKGLVETKKPDKTNKISRQLIESITTFFSYRQSILGMLLVVLPSIGFMSLITGSASLIIEIFKFPVEMFGFIFALAGISTLLGSMLNRKMLLQYSVMQLTGAGVAIITIASIQLTLIAWFNSENFFWLWSCVCLFMFGNGFVVANATAVALDPVPKISGVAASIVGTCQNLSTAIGSIVASMIYNGTVLNSIILMCIFGIITFVAYLLRSRILGDQIIYMS</sequence>
<evidence type="ECO:0000256" key="4">
    <source>
        <dbReference type="ARBA" id="ARBA00022475"/>
    </source>
</evidence>
<proteinExistence type="inferred from homology"/>
<feature type="transmembrane region" description="Helical" evidence="8">
    <location>
        <begin position="340"/>
        <end position="363"/>
    </location>
</feature>
<dbReference type="GO" id="GO:0005886">
    <property type="term" value="C:plasma membrane"/>
    <property type="evidence" value="ECO:0007669"/>
    <property type="project" value="UniProtKB-SubCell"/>
</dbReference>
<evidence type="ECO:0000256" key="1">
    <source>
        <dbReference type="ARBA" id="ARBA00004651"/>
    </source>
</evidence>
<dbReference type="PANTHER" id="PTHR43124">
    <property type="entry name" value="PURINE EFFLUX PUMP PBUE"/>
    <property type="match status" value="1"/>
</dbReference>
<dbReference type="InterPro" id="IPR004812">
    <property type="entry name" value="Efflux_drug-R_Bcr/CmlA"/>
</dbReference>
<keyword evidence="4" id="KW-1003">Cell membrane</keyword>
<feature type="transmembrane region" description="Helical" evidence="8">
    <location>
        <begin position="279"/>
        <end position="300"/>
    </location>
</feature>
<dbReference type="GO" id="GO:0042910">
    <property type="term" value="F:xenobiotic transmembrane transporter activity"/>
    <property type="evidence" value="ECO:0007669"/>
    <property type="project" value="InterPro"/>
</dbReference>
<accession>A0A381QTW6</accession>